<dbReference type="InterPro" id="IPR039532">
    <property type="entry name" value="TetR_C_Firmicutes"/>
</dbReference>
<accession>A0A8J3I3Y0</accession>
<reference evidence="4" key="1">
    <citation type="submission" date="2020-10" db="EMBL/GenBank/DDBJ databases">
        <title>Taxonomic study of unclassified bacteria belonging to the class Ktedonobacteria.</title>
        <authorList>
            <person name="Yabe S."/>
            <person name="Wang C.M."/>
            <person name="Zheng Y."/>
            <person name="Sakai Y."/>
            <person name="Cavaletti L."/>
            <person name="Monciardini P."/>
            <person name="Donadio S."/>
        </authorList>
    </citation>
    <scope>NUCLEOTIDE SEQUENCE</scope>
    <source>
        <strain evidence="4">SOSP1-1</strain>
    </source>
</reference>
<sequence>MKHKKTDRRSTRTQRLLGEALVALLLEKRYDAITVQDILERADIGRSTFYEHYWDKEDLLTSQAEWLVESLGNQFEQSSKSHPHDPSVWLPSLALFEHIATHYHHYQALLRGGAVTIFTQTLQQQLRMRVRTQLQATWTRSNEEDVLDAVASYVVGTFVTLMQWWLDSEMSWSPQRTHMFFHMLVSSGIHQVLVQGLEPGKESEQAEN</sequence>
<gene>
    <name evidence="4" type="ORF">KSX_78900</name>
</gene>
<evidence type="ECO:0000313" key="5">
    <source>
        <dbReference type="Proteomes" id="UP000612362"/>
    </source>
</evidence>
<dbReference type="InterPro" id="IPR050624">
    <property type="entry name" value="HTH-type_Tx_Regulator"/>
</dbReference>
<keyword evidence="1 2" id="KW-0238">DNA-binding</keyword>
<evidence type="ECO:0000256" key="1">
    <source>
        <dbReference type="ARBA" id="ARBA00023125"/>
    </source>
</evidence>
<dbReference type="PROSITE" id="PS50977">
    <property type="entry name" value="HTH_TETR_2"/>
    <property type="match status" value="1"/>
</dbReference>
<dbReference type="SUPFAM" id="SSF46689">
    <property type="entry name" value="Homeodomain-like"/>
    <property type="match status" value="1"/>
</dbReference>
<name>A0A8J3I3Y0_9CHLR</name>
<comment type="caution">
    <text evidence="4">The sequence shown here is derived from an EMBL/GenBank/DDBJ whole genome shotgun (WGS) entry which is preliminary data.</text>
</comment>
<dbReference type="RefSeq" id="WP_220198833.1">
    <property type="nucleotide sequence ID" value="NZ_BNJF01000006.1"/>
</dbReference>
<dbReference type="Pfam" id="PF14278">
    <property type="entry name" value="TetR_C_8"/>
    <property type="match status" value="1"/>
</dbReference>
<evidence type="ECO:0000313" key="4">
    <source>
        <dbReference type="EMBL" id="GHO49727.1"/>
    </source>
</evidence>
<dbReference type="EMBL" id="BNJF01000006">
    <property type="protein sequence ID" value="GHO49727.1"/>
    <property type="molecule type" value="Genomic_DNA"/>
</dbReference>
<organism evidence="4 5">
    <name type="scientific">Ktedonospora formicarum</name>
    <dbReference type="NCBI Taxonomy" id="2778364"/>
    <lineage>
        <taxon>Bacteria</taxon>
        <taxon>Bacillati</taxon>
        <taxon>Chloroflexota</taxon>
        <taxon>Ktedonobacteria</taxon>
        <taxon>Ktedonobacterales</taxon>
        <taxon>Ktedonobacteraceae</taxon>
        <taxon>Ktedonospora</taxon>
    </lineage>
</organism>
<dbReference type="PANTHER" id="PTHR43479:SF7">
    <property type="entry name" value="TETR-FAMILY TRANSCRIPTIONAL REGULATOR"/>
    <property type="match status" value="1"/>
</dbReference>
<dbReference type="InterPro" id="IPR009057">
    <property type="entry name" value="Homeodomain-like_sf"/>
</dbReference>
<dbReference type="AlphaFoldDB" id="A0A8J3I3Y0"/>
<dbReference type="PANTHER" id="PTHR43479">
    <property type="entry name" value="ACREF/ENVCD OPERON REPRESSOR-RELATED"/>
    <property type="match status" value="1"/>
</dbReference>
<feature type="domain" description="HTH tetR-type" evidence="3">
    <location>
        <begin position="11"/>
        <end position="71"/>
    </location>
</feature>
<feature type="DNA-binding region" description="H-T-H motif" evidence="2">
    <location>
        <begin position="34"/>
        <end position="53"/>
    </location>
</feature>
<proteinExistence type="predicted"/>
<evidence type="ECO:0000256" key="2">
    <source>
        <dbReference type="PROSITE-ProRule" id="PRU00335"/>
    </source>
</evidence>
<dbReference type="Gene3D" id="1.10.357.10">
    <property type="entry name" value="Tetracycline Repressor, domain 2"/>
    <property type="match status" value="1"/>
</dbReference>
<evidence type="ECO:0000259" key="3">
    <source>
        <dbReference type="PROSITE" id="PS50977"/>
    </source>
</evidence>
<keyword evidence="5" id="KW-1185">Reference proteome</keyword>
<dbReference type="GO" id="GO:0003677">
    <property type="term" value="F:DNA binding"/>
    <property type="evidence" value="ECO:0007669"/>
    <property type="project" value="UniProtKB-UniRule"/>
</dbReference>
<dbReference type="Proteomes" id="UP000612362">
    <property type="component" value="Unassembled WGS sequence"/>
</dbReference>
<protein>
    <submittedName>
        <fullName evidence="4">TetR family transcriptional regulator</fullName>
    </submittedName>
</protein>
<dbReference type="InterPro" id="IPR001647">
    <property type="entry name" value="HTH_TetR"/>
</dbReference>
<dbReference type="Pfam" id="PF00440">
    <property type="entry name" value="TetR_N"/>
    <property type="match status" value="1"/>
</dbReference>